<evidence type="ECO:0000256" key="2">
    <source>
        <dbReference type="ARBA" id="ARBA00006679"/>
    </source>
</evidence>
<comment type="subcellular location">
    <subcellularLocation>
        <location evidence="1">Cell membrane</location>
        <topology evidence="1">Multi-pass membrane protein</topology>
    </subcellularLocation>
</comment>
<keyword evidence="9" id="KW-1185">Reference proteome</keyword>
<evidence type="ECO:0008006" key="10">
    <source>
        <dbReference type="Google" id="ProtNLM"/>
    </source>
</evidence>
<protein>
    <recommendedName>
        <fullName evidence="10">DoxX family protein</fullName>
    </recommendedName>
</protein>
<dbReference type="AlphaFoldDB" id="E5XV24"/>
<comment type="caution">
    <text evidence="8">The sequence shown here is derived from an EMBL/GenBank/DDBJ whole genome shotgun (WGS) entry which is preliminary data.</text>
</comment>
<dbReference type="Proteomes" id="UP000004816">
    <property type="component" value="Unassembled WGS sequence"/>
</dbReference>
<keyword evidence="6 7" id="KW-0472">Membrane</keyword>
<feature type="transmembrane region" description="Helical" evidence="7">
    <location>
        <begin position="77"/>
        <end position="94"/>
    </location>
</feature>
<evidence type="ECO:0000313" key="8">
    <source>
        <dbReference type="EMBL" id="EFV11860.1"/>
    </source>
</evidence>
<keyword evidence="4 7" id="KW-0812">Transmembrane</keyword>
<dbReference type="EMBL" id="ACZI02000001">
    <property type="protein sequence ID" value="EFV11860.1"/>
    <property type="molecule type" value="Genomic_DNA"/>
</dbReference>
<dbReference type="PANTHER" id="PTHR33452:SF4">
    <property type="entry name" value="BLL4328 PROTEIN"/>
    <property type="match status" value="1"/>
</dbReference>
<reference evidence="8 9" key="1">
    <citation type="journal article" date="2011" name="Stand. Genomic Sci.">
        <title>High quality draft genome sequence of Segniliparus rugosus CDC 945(T)= (ATCC BAA-974(T)).</title>
        <authorList>
            <person name="Earl A.M."/>
            <person name="Desjardins C.A."/>
            <person name="Fitzgerald M.G."/>
            <person name="Arachchi H.M."/>
            <person name="Zeng Q."/>
            <person name="Mehta T."/>
            <person name="Griggs A."/>
            <person name="Birren B.W."/>
            <person name="Toney N.C."/>
            <person name="Carr J."/>
            <person name="Posey J."/>
            <person name="Butler W.R."/>
        </authorList>
    </citation>
    <scope>NUCLEOTIDE SEQUENCE [LARGE SCALE GENOMIC DNA]</scope>
    <source>
        <strain evidence="9">ATCC BAA-974 / DSM 45345 / CCUG 50838 / CIP 108380 / JCM 13579 / CDC 945</strain>
    </source>
</reference>
<dbReference type="InterPro" id="IPR051907">
    <property type="entry name" value="DoxX-like_oxidoreductase"/>
</dbReference>
<dbReference type="eggNOG" id="COG2259">
    <property type="taxonomic scope" value="Bacteria"/>
</dbReference>
<dbReference type="InterPro" id="IPR032808">
    <property type="entry name" value="DoxX"/>
</dbReference>
<dbReference type="Pfam" id="PF07681">
    <property type="entry name" value="DoxX"/>
    <property type="match status" value="1"/>
</dbReference>
<feature type="transmembrane region" description="Helical" evidence="7">
    <location>
        <begin position="52"/>
        <end position="70"/>
    </location>
</feature>
<feature type="transmembrane region" description="Helical" evidence="7">
    <location>
        <begin position="106"/>
        <end position="128"/>
    </location>
</feature>
<keyword evidence="3" id="KW-1003">Cell membrane</keyword>
<evidence type="ECO:0000313" key="9">
    <source>
        <dbReference type="Proteomes" id="UP000004816"/>
    </source>
</evidence>
<evidence type="ECO:0000256" key="4">
    <source>
        <dbReference type="ARBA" id="ARBA00022692"/>
    </source>
</evidence>
<name>E5XV24_SEGRC</name>
<evidence type="ECO:0000256" key="1">
    <source>
        <dbReference type="ARBA" id="ARBA00004651"/>
    </source>
</evidence>
<dbReference type="GO" id="GO:0005886">
    <property type="term" value="C:plasma membrane"/>
    <property type="evidence" value="ECO:0007669"/>
    <property type="project" value="UniProtKB-SubCell"/>
</dbReference>
<organism evidence="8 9">
    <name type="scientific">Segniliparus rugosus (strain ATCC BAA-974 / DSM 45345 / CCUG 50838 / CIP 108380 / JCM 13579 / CDC 945)</name>
    <dbReference type="NCBI Taxonomy" id="679197"/>
    <lineage>
        <taxon>Bacteria</taxon>
        <taxon>Bacillati</taxon>
        <taxon>Actinomycetota</taxon>
        <taxon>Actinomycetes</taxon>
        <taxon>Mycobacteriales</taxon>
        <taxon>Segniliparaceae</taxon>
        <taxon>Segniliparus</taxon>
    </lineage>
</organism>
<evidence type="ECO:0000256" key="5">
    <source>
        <dbReference type="ARBA" id="ARBA00022989"/>
    </source>
</evidence>
<dbReference type="STRING" id="679197.HMPREF9336_03346"/>
<dbReference type="OrthoDB" id="9808524at2"/>
<proteinExistence type="inferred from homology"/>
<sequence>MNQARIVLSWLVPALSRIVFGFVFWLEGTQKLFGWWSGSPTGSGHPEPFLNWPYWWAGVFEVVIGSALVVGLRTRLFAILGAGTMAYAYFFTHVPERWNWEPLENGGAFAVVYCWAFLLLAATPTTRWSADRLLRSRRTALDS</sequence>
<evidence type="ECO:0000256" key="7">
    <source>
        <dbReference type="SAM" id="Phobius"/>
    </source>
</evidence>
<evidence type="ECO:0000256" key="6">
    <source>
        <dbReference type="ARBA" id="ARBA00023136"/>
    </source>
</evidence>
<comment type="similarity">
    <text evidence="2">Belongs to the DoxX family.</text>
</comment>
<accession>E5XV24</accession>
<keyword evidence="5 7" id="KW-1133">Transmembrane helix</keyword>
<dbReference type="RefSeq" id="WP_007472288.1">
    <property type="nucleotide sequence ID" value="NZ_KI391953.1"/>
</dbReference>
<feature type="transmembrane region" description="Helical" evidence="7">
    <location>
        <begin position="7"/>
        <end position="26"/>
    </location>
</feature>
<evidence type="ECO:0000256" key="3">
    <source>
        <dbReference type="ARBA" id="ARBA00022475"/>
    </source>
</evidence>
<gene>
    <name evidence="8" type="ORF">HMPREF9336_03346</name>
</gene>
<dbReference type="HOGENOM" id="CLU_058421_2_0_11"/>
<dbReference type="PANTHER" id="PTHR33452">
    <property type="entry name" value="OXIDOREDUCTASE CATD-RELATED"/>
    <property type="match status" value="1"/>
</dbReference>